<feature type="transmembrane region" description="Helical" evidence="11">
    <location>
        <begin position="427"/>
        <end position="445"/>
    </location>
</feature>
<evidence type="ECO:0000256" key="8">
    <source>
        <dbReference type="ARBA" id="ARBA00022989"/>
    </source>
</evidence>
<dbReference type="CDD" id="cd23081">
    <property type="entry name" value="cpPDZ_EcRseP-like"/>
    <property type="match status" value="1"/>
</dbReference>
<dbReference type="SMART" id="SM00228">
    <property type="entry name" value="PDZ"/>
    <property type="match status" value="2"/>
</dbReference>
<proteinExistence type="inferred from homology"/>
<evidence type="ECO:0000259" key="12">
    <source>
        <dbReference type="PROSITE" id="PS50106"/>
    </source>
</evidence>
<dbReference type="GO" id="GO:0006508">
    <property type="term" value="P:proteolysis"/>
    <property type="evidence" value="ECO:0007669"/>
    <property type="project" value="UniProtKB-KW"/>
</dbReference>
<dbReference type="Proteomes" id="UP000321039">
    <property type="component" value="Unassembled WGS sequence"/>
</dbReference>
<keyword evidence="14" id="KW-1185">Reference proteome</keyword>
<evidence type="ECO:0000256" key="1">
    <source>
        <dbReference type="ARBA" id="ARBA00001947"/>
    </source>
</evidence>
<evidence type="ECO:0000256" key="10">
    <source>
        <dbReference type="ARBA" id="ARBA00023136"/>
    </source>
</evidence>
<dbReference type="Pfam" id="PF17820">
    <property type="entry name" value="PDZ_6"/>
    <property type="match status" value="2"/>
</dbReference>
<evidence type="ECO:0000256" key="11">
    <source>
        <dbReference type="RuleBase" id="RU362031"/>
    </source>
</evidence>
<dbReference type="InterPro" id="IPR001478">
    <property type="entry name" value="PDZ"/>
</dbReference>
<evidence type="ECO:0000313" key="14">
    <source>
        <dbReference type="Proteomes" id="UP000321039"/>
    </source>
</evidence>
<dbReference type="EMBL" id="VRZA01000005">
    <property type="protein sequence ID" value="TXS92089.1"/>
    <property type="molecule type" value="Genomic_DNA"/>
</dbReference>
<dbReference type="RefSeq" id="WP_148069328.1">
    <property type="nucleotide sequence ID" value="NZ_VRZA01000005.1"/>
</dbReference>
<comment type="caution">
    <text evidence="13">The sequence shown here is derived from an EMBL/GenBank/DDBJ whole genome shotgun (WGS) entry which is preliminary data.</text>
</comment>
<keyword evidence="8 11" id="KW-1133">Transmembrane helix</keyword>
<dbReference type="PROSITE" id="PS50106">
    <property type="entry name" value="PDZ"/>
    <property type="match status" value="1"/>
</dbReference>
<dbReference type="AlphaFoldDB" id="A0A5C8ZW61"/>
<organism evidence="13 14">
    <name type="scientific">Parahaliea maris</name>
    <dbReference type="NCBI Taxonomy" id="2716870"/>
    <lineage>
        <taxon>Bacteria</taxon>
        <taxon>Pseudomonadati</taxon>
        <taxon>Pseudomonadota</taxon>
        <taxon>Gammaproteobacteria</taxon>
        <taxon>Cellvibrionales</taxon>
        <taxon>Halieaceae</taxon>
        <taxon>Parahaliea</taxon>
    </lineage>
</organism>
<dbReference type="InterPro" id="IPR008915">
    <property type="entry name" value="Peptidase_M50"/>
</dbReference>
<dbReference type="GO" id="GO:0046872">
    <property type="term" value="F:metal ion binding"/>
    <property type="evidence" value="ECO:0007669"/>
    <property type="project" value="UniProtKB-KW"/>
</dbReference>
<feature type="domain" description="PDZ" evidence="12">
    <location>
        <begin position="211"/>
        <end position="280"/>
    </location>
</feature>
<dbReference type="NCBIfam" id="TIGR00054">
    <property type="entry name" value="RIP metalloprotease RseP"/>
    <property type="match status" value="1"/>
</dbReference>
<keyword evidence="9 11" id="KW-0482">Metalloprotease</keyword>
<dbReference type="InterPro" id="IPR004387">
    <property type="entry name" value="Pept_M50_Zn"/>
</dbReference>
<name>A0A5C8ZW61_9GAMM</name>
<sequence>MELLYTIAITLATLAVLVAVHEYGHFWVARRCGVKVLRFSIGFGKSLWTWRDNEGTEYSVAAIPLGGYVKMLDEREGEVDLAEVDRAFNRKPVLQRIAVVAAGPLANFALALVAYWALFMAGESGFAPVIGEVKPGSVADVAGLEAGQEIVAVDGRETPTWQALNFQLLDRIGDSGAIAFAVKYPDSDVIYESEAIVHEWLSEQEQPDLFGGLGLTMYTPDILPEVGEVTPGSPAERAGLQTGDRVLSADGVTMALWQDWVAYVRARPEQSIALKVQRGDEVIDTRITPERIVDDEGEAFGRVGVAVVVPEMPPELVRSFSRGPLESLVAGAQRTADLTVFTLNSIKKMLQGLISPKNLSGPITIAKVATASAKSGLESYISFLALLSVSLGVLNLLPIPVLDGGHLLYYTLELLAGRPVPEKIQAFGYQLGLFVVLSIMALALYNDFARL</sequence>
<evidence type="ECO:0000256" key="9">
    <source>
        <dbReference type="ARBA" id="ARBA00023049"/>
    </source>
</evidence>
<dbReference type="EC" id="3.4.24.-" evidence="11"/>
<evidence type="ECO:0000256" key="2">
    <source>
        <dbReference type="ARBA" id="ARBA00004141"/>
    </source>
</evidence>
<comment type="subcellular location">
    <subcellularLocation>
        <location evidence="2">Membrane</location>
        <topology evidence="2">Multi-pass membrane protein</topology>
    </subcellularLocation>
</comment>
<keyword evidence="11" id="KW-0479">Metal-binding</keyword>
<dbReference type="CDD" id="cd06163">
    <property type="entry name" value="S2P-M50_PDZ_RseP-like"/>
    <property type="match status" value="1"/>
</dbReference>
<protein>
    <recommendedName>
        <fullName evidence="11">Zinc metalloprotease</fullName>
        <ecNumber evidence="11">3.4.24.-</ecNumber>
    </recommendedName>
</protein>
<dbReference type="InterPro" id="IPR036034">
    <property type="entry name" value="PDZ_sf"/>
</dbReference>
<keyword evidence="5 11" id="KW-0812">Transmembrane</keyword>
<evidence type="ECO:0000256" key="6">
    <source>
        <dbReference type="ARBA" id="ARBA00022801"/>
    </source>
</evidence>
<dbReference type="PANTHER" id="PTHR42837">
    <property type="entry name" value="REGULATOR OF SIGMA-E PROTEASE RSEP"/>
    <property type="match status" value="1"/>
</dbReference>
<dbReference type="GO" id="GO:0004222">
    <property type="term" value="F:metalloendopeptidase activity"/>
    <property type="evidence" value="ECO:0007669"/>
    <property type="project" value="InterPro"/>
</dbReference>
<keyword evidence="7 11" id="KW-0862">Zinc</keyword>
<evidence type="ECO:0000256" key="7">
    <source>
        <dbReference type="ARBA" id="ARBA00022833"/>
    </source>
</evidence>
<evidence type="ECO:0000256" key="3">
    <source>
        <dbReference type="ARBA" id="ARBA00007931"/>
    </source>
</evidence>
<keyword evidence="6 11" id="KW-0378">Hydrolase</keyword>
<evidence type="ECO:0000256" key="4">
    <source>
        <dbReference type="ARBA" id="ARBA00022670"/>
    </source>
</evidence>
<accession>A0A5C8ZW61</accession>
<dbReference type="SUPFAM" id="SSF50156">
    <property type="entry name" value="PDZ domain-like"/>
    <property type="match status" value="2"/>
</dbReference>
<dbReference type="Pfam" id="PF02163">
    <property type="entry name" value="Peptidase_M50"/>
    <property type="match status" value="1"/>
</dbReference>
<dbReference type="GO" id="GO:0016020">
    <property type="term" value="C:membrane"/>
    <property type="evidence" value="ECO:0007669"/>
    <property type="project" value="UniProtKB-SubCell"/>
</dbReference>
<feature type="transmembrane region" description="Helical" evidence="11">
    <location>
        <begin position="380"/>
        <end position="402"/>
    </location>
</feature>
<reference evidence="13 14" key="1">
    <citation type="submission" date="2019-08" db="EMBL/GenBank/DDBJ databases">
        <title>Parahaliea maris sp. nov., isolated from the surface seawater.</title>
        <authorList>
            <person name="Liu Y."/>
        </authorList>
    </citation>
    <scope>NUCLEOTIDE SEQUENCE [LARGE SCALE GENOMIC DNA]</scope>
    <source>
        <strain evidence="13 14">HSLHS9</strain>
    </source>
</reference>
<evidence type="ECO:0000313" key="13">
    <source>
        <dbReference type="EMBL" id="TXS92089.1"/>
    </source>
</evidence>
<gene>
    <name evidence="13" type="primary">rseP</name>
    <name evidence="13" type="ORF">FV139_15305</name>
</gene>
<evidence type="ECO:0000256" key="5">
    <source>
        <dbReference type="ARBA" id="ARBA00022692"/>
    </source>
</evidence>
<dbReference type="Gene3D" id="2.30.42.10">
    <property type="match status" value="2"/>
</dbReference>
<comment type="cofactor">
    <cofactor evidence="1 11">
        <name>Zn(2+)</name>
        <dbReference type="ChEBI" id="CHEBI:29105"/>
    </cofactor>
</comment>
<keyword evidence="10 11" id="KW-0472">Membrane</keyword>
<dbReference type="InterPro" id="IPR041489">
    <property type="entry name" value="PDZ_6"/>
</dbReference>
<feature type="transmembrane region" description="Helical" evidence="11">
    <location>
        <begin position="97"/>
        <end position="118"/>
    </location>
</feature>
<dbReference type="PANTHER" id="PTHR42837:SF2">
    <property type="entry name" value="MEMBRANE METALLOPROTEASE ARASP2, CHLOROPLASTIC-RELATED"/>
    <property type="match status" value="1"/>
</dbReference>
<comment type="similarity">
    <text evidence="3 11">Belongs to the peptidase M50B family.</text>
</comment>
<keyword evidence="4 13" id="KW-0645">Protease</keyword>